<sequence length="48" mass="5316">MRPAAGAMALVEAATTVKIVTALRDVFALEFNSRRDLMMVVARIFCCR</sequence>
<comment type="caution">
    <text evidence="1">The sequence shown here is derived from an EMBL/GenBank/DDBJ whole genome shotgun (WGS) entry which is preliminary data.</text>
</comment>
<accession>A0AAQ0HH64</accession>
<keyword evidence="2" id="KW-1185">Reference proteome</keyword>
<gene>
    <name evidence="1" type="ORF">ATH84_101636</name>
</gene>
<name>A0AAQ0HH64_PARVE</name>
<evidence type="ECO:0000313" key="1">
    <source>
        <dbReference type="EMBL" id="REG46176.1"/>
    </source>
</evidence>
<dbReference type="AlphaFoldDB" id="A0AAQ0HH64"/>
<protein>
    <submittedName>
        <fullName evidence="1">Uncharacterized protein</fullName>
    </submittedName>
</protein>
<dbReference type="Proteomes" id="UP000256794">
    <property type="component" value="Unassembled WGS sequence"/>
</dbReference>
<dbReference type="EMBL" id="QUMX01000016">
    <property type="protein sequence ID" value="REG46176.1"/>
    <property type="molecule type" value="Genomic_DNA"/>
</dbReference>
<organism evidence="1 2">
    <name type="scientific">Paracoccus versutus</name>
    <name type="common">Thiobacillus versutus</name>
    <dbReference type="NCBI Taxonomy" id="34007"/>
    <lineage>
        <taxon>Bacteria</taxon>
        <taxon>Pseudomonadati</taxon>
        <taxon>Pseudomonadota</taxon>
        <taxon>Alphaproteobacteria</taxon>
        <taxon>Rhodobacterales</taxon>
        <taxon>Paracoccaceae</taxon>
        <taxon>Paracoccus</taxon>
    </lineage>
</organism>
<reference evidence="1 2" key="1">
    <citation type="submission" date="2018-08" db="EMBL/GenBank/DDBJ databases">
        <title>Genomic Encyclopedia of Archaeal and Bacterial Type Strains, Phase II (KMG-II): from individual species to whole genera.</title>
        <authorList>
            <person name="Goeker M."/>
        </authorList>
    </citation>
    <scope>NUCLEOTIDE SEQUENCE [LARGE SCALE GENOMIC DNA]</scope>
    <source>
        <strain evidence="1 2">DSM 582</strain>
    </source>
</reference>
<evidence type="ECO:0000313" key="2">
    <source>
        <dbReference type="Proteomes" id="UP000256794"/>
    </source>
</evidence>
<proteinExistence type="predicted"/>